<dbReference type="EMBL" id="MU971430">
    <property type="protein sequence ID" value="KAK9235112.1"/>
    <property type="molecule type" value="Genomic_DNA"/>
</dbReference>
<name>A0ACC3SU26_LIPKO</name>
<protein>
    <submittedName>
        <fullName evidence="1">Uncharacterized protein</fullName>
    </submittedName>
</protein>
<evidence type="ECO:0000313" key="1">
    <source>
        <dbReference type="EMBL" id="KAK9235112.1"/>
    </source>
</evidence>
<evidence type="ECO:0000313" key="2">
    <source>
        <dbReference type="Proteomes" id="UP001433508"/>
    </source>
</evidence>
<proteinExistence type="predicted"/>
<reference evidence="2" key="1">
    <citation type="journal article" date="2024" name="Front. Bioeng. Biotechnol.">
        <title>Genome-scale model development and genomic sequencing of the oleaginous clade Lipomyces.</title>
        <authorList>
            <person name="Czajka J.J."/>
            <person name="Han Y."/>
            <person name="Kim J."/>
            <person name="Mondo S.J."/>
            <person name="Hofstad B.A."/>
            <person name="Robles A."/>
            <person name="Haridas S."/>
            <person name="Riley R."/>
            <person name="LaButti K."/>
            <person name="Pangilinan J."/>
            <person name="Andreopoulos W."/>
            <person name="Lipzen A."/>
            <person name="Yan J."/>
            <person name="Wang M."/>
            <person name="Ng V."/>
            <person name="Grigoriev I.V."/>
            <person name="Spatafora J.W."/>
            <person name="Magnuson J.K."/>
            <person name="Baker S.E."/>
            <person name="Pomraning K.R."/>
        </authorList>
    </citation>
    <scope>NUCLEOTIDE SEQUENCE [LARGE SCALE GENOMIC DNA]</scope>
    <source>
        <strain evidence="2">CBS 7786</strain>
    </source>
</reference>
<keyword evidence="2" id="KW-1185">Reference proteome</keyword>
<comment type="caution">
    <text evidence="1">The sequence shown here is derived from an EMBL/GenBank/DDBJ whole genome shotgun (WGS) entry which is preliminary data.</text>
</comment>
<dbReference type="Proteomes" id="UP001433508">
    <property type="component" value="Unassembled WGS sequence"/>
</dbReference>
<sequence length="257" mass="29458">MQASAMDVWQMLTFPLSLYSPRISLPDRRTGQHCSSDSNLFFGSLQDLTLWSNLTDQLTTISTRIPPSVAFFGIHPDTTYDLTLEADVIRAAHVYLVHPVNVILKKVYPESNIRCMSEMSERRAYSRLDIHWRYNDVAFAILEFKRPYSIRYLEWERAMTGTGRVLRDGGRIARQLKKYGYYFSTPYVGVFDWLTLVALKLEGPMAEWKVDEGAIPPATPATYAWVEQDGAMRMALLCFLMEALHWRCQGSPSLGLL</sequence>
<accession>A0ACC3SU26</accession>
<gene>
    <name evidence="1" type="ORF">V1525DRAFT_284897</name>
</gene>
<organism evidence="1 2">
    <name type="scientific">Lipomyces kononenkoae</name>
    <name type="common">Yeast</name>
    <dbReference type="NCBI Taxonomy" id="34357"/>
    <lineage>
        <taxon>Eukaryota</taxon>
        <taxon>Fungi</taxon>
        <taxon>Dikarya</taxon>
        <taxon>Ascomycota</taxon>
        <taxon>Saccharomycotina</taxon>
        <taxon>Lipomycetes</taxon>
        <taxon>Lipomycetales</taxon>
        <taxon>Lipomycetaceae</taxon>
        <taxon>Lipomyces</taxon>
    </lineage>
</organism>